<proteinExistence type="predicted"/>
<dbReference type="EMBL" id="FXUG01000001">
    <property type="protein sequence ID" value="SMP42614.1"/>
    <property type="molecule type" value="Genomic_DNA"/>
</dbReference>
<gene>
    <name evidence="1" type="ORF">SAMN06265222_101811</name>
</gene>
<evidence type="ECO:0000313" key="1">
    <source>
        <dbReference type="EMBL" id="SMP42614.1"/>
    </source>
</evidence>
<sequence length="66" mass="6885">MIPALLSCLFVLYLYRTLNAPESDAADSTDAADGAVSGHSELSEQLSGLQSRIDAIASELSGRASK</sequence>
<accession>A0ABY1PRL2</accession>
<organism evidence="1 2">
    <name type="scientific">Neorhodopirellula lusitana</name>
    <dbReference type="NCBI Taxonomy" id="445327"/>
    <lineage>
        <taxon>Bacteria</taxon>
        <taxon>Pseudomonadati</taxon>
        <taxon>Planctomycetota</taxon>
        <taxon>Planctomycetia</taxon>
        <taxon>Pirellulales</taxon>
        <taxon>Pirellulaceae</taxon>
        <taxon>Neorhodopirellula</taxon>
    </lineage>
</organism>
<dbReference type="Proteomes" id="UP001158067">
    <property type="component" value="Unassembled WGS sequence"/>
</dbReference>
<reference evidence="1 2" key="1">
    <citation type="submission" date="2017-05" db="EMBL/GenBank/DDBJ databases">
        <authorList>
            <person name="Varghese N."/>
            <person name="Submissions S."/>
        </authorList>
    </citation>
    <scope>NUCLEOTIDE SEQUENCE [LARGE SCALE GENOMIC DNA]</scope>
    <source>
        <strain evidence="1 2">DSM 25457</strain>
    </source>
</reference>
<evidence type="ECO:0008006" key="3">
    <source>
        <dbReference type="Google" id="ProtNLM"/>
    </source>
</evidence>
<protein>
    <recommendedName>
        <fullName evidence="3">Phage shock protein B</fullName>
    </recommendedName>
</protein>
<evidence type="ECO:0000313" key="2">
    <source>
        <dbReference type="Proteomes" id="UP001158067"/>
    </source>
</evidence>
<name>A0ABY1PRL2_9BACT</name>
<keyword evidence="2" id="KW-1185">Reference proteome</keyword>
<comment type="caution">
    <text evidence="1">The sequence shown here is derived from an EMBL/GenBank/DDBJ whole genome shotgun (WGS) entry which is preliminary data.</text>
</comment>
<dbReference type="RefSeq" id="WP_283430992.1">
    <property type="nucleotide sequence ID" value="NZ_CAWLDM010000001.1"/>
</dbReference>